<name>A0A917XLK8_9ACTN</name>
<dbReference type="RefSeq" id="WP_189268264.1">
    <property type="nucleotide sequence ID" value="NZ_BMML01000029.1"/>
</dbReference>
<accession>A0A917XLK8</accession>
<comment type="caution">
    <text evidence="1">The sequence shown here is derived from an EMBL/GenBank/DDBJ whole genome shotgun (WGS) entry which is preliminary data.</text>
</comment>
<keyword evidence="2" id="KW-1185">Reference proteome</keyword>
<dbReference type="EMBL" id="BMML01000029">
    <property type="protein sequence ID" value="GGN38827.1"/>
    <property type="molecule type" value="Genomic_DNA"/>
</dbReference>
<evidence type="ECO:0000313" key="1">
    <source>
        <dbReference type="EMBL" id="GGN38827.1"/>
    </source>
</evidence>
<evidence type="ECO:0000313" key="2">
    <source>
        <dbReference type="Proteomes" id="UP000653411"/>
    </source>
</evidence>
<proteinExistence type="predicted"/>
<reference evidence="1" key="2">
    <citation type="submission" date="2020-09" db="EMBL/GenBank/DDBJ databases">
        <authorList>
            <person name="Sun Q."/>
            <person name="Zhou Y."/>
        </authorList>
    </citation>
    <scope>NUCLEOTIDE SEQUENCE</scope>
    <source>
        <strain evidence="1">CGMCC 4.7110</strain>
    </source>
</reference>
<organism evidence="1 2">
    <name type="scientific">Streptomyces fuscichromogenes</name>
    <dbReference type="NCBI Taxonomy" id="1324013"/>
    <lineage>
        <taxon>Bacteria</taxon>
        <taxon>Bacillati</taxon>
        <taxon>Actinomycetota</taxon>
        <taxon>Actinomycetes</taxon>
        <taxon>Kitasatosporales</taxon>
        <taxon>Streptomycetaceae</taxon>
        <taxon>Streptomyces</taxon>
    </lineage>
</organism>
<reference evidence="1" key="1">
    <citation type="journal article" date="2014" name="Int. J. Syst. Evol. Microbiol.">
        <title>Complete genome sequence of Corynebacterium casei LMG S-19264T (=DSM 44701T), isolated from a smear-ripened cheese.</title>
        <authorList>
            <consortium name="US DOE Joint Genome Institute (JGI-PGF)"/>
            <person name="Walter F."/>
            <person name="Albersmeier A."/>
            <person name="Kalinowski J."/>
            <person name="Ruckert C."/>
        </authorList>
    </citation>
    <scope>NUCLEOTIDE SEQUENCE</scope>
    <source>
        <strain evidence="1">CGMCC 4.7110</strain>
    </source>
</reference>
<sequence length="214" mass="23219">MGLSITVGLLDDQVRNDAEGLAYHRRAFARLTEALAVNGITWQEPEICDPPAVPAVSVNFPHSHVTHLRRLYALAECGELLTPASETDDEQYDRDCQKIQDETAMLASHLLCHADDSGYYIPVDFGEPLFLPLEAGVDGHGMVGSSQRLLAELAGLATPLGIHLNADATLTTAEETALVGFEPDIPFSMEKSTWHQLYRACQASVAGGHAIVFH</sequence>
<protein>
    <submittedName>
        <fullName evidence="1">Uncharacterized protein</fullName>
    </submittedName>
</protein>
<dbReference type="AlphaFoldDB" id="A0A917XLK8"/>
<dbReference type="Proteomes" id="UP000653411">
    <property type="component" value="Unassembled WGS sequence"/>
</dbReference>
<gene>
    <name evidence="1" type="ORF">GCM10011578_084630</name>
</gene>